<comment type="caution">
    <text evidence="2">The sequence shown here is derived from an EMBL/GenBank/DDBJ whole genome shotgun (WGS) entry which is preliminary data.</text>
</comment>
<dbReference type="EMBL" id="NHZQ01000335">
    <property type="protein sequence ID" value="PSK42571.1"/>
    <property type="molecule type" value="Genomic_DNA"/>
</dbReference>
<accession>A0A2P7Z301</accession>
<feature type="region of interest" description="Disordered" evidence="1">
    <location>
        <begin position="36"/>
        <end position="65"/>
    </location>
</feature>
<gene>
    <name evidence="2" type="ORF">B9Z65_4485</name>
</gene>
<proteinExistence type="predicted"/>
<dbReference type="PANTHER" id="PTHR37540">
    <property type="entry name" value="TRANSCRIPTION FACTOR (ACR-2), PUTATIVE-RELATED-RELATED"/>
    <property type="match status" value="1"/>
</dbReference>
<dbReference type="OrthoDB" id="3890834at2759"/>
<name>A0A2P7Z301_9PEZI</name>
<reference evidence="2 3" key="1">
    <citation type="submission" date="2017-05" db="EMBL/GenBank/DDBJ databases">
        <title>Draft genome sequence of Elsinoe australis.</title>
        <authorList>
            <person name="Cheng Q."/>
        </authorList>
    </citation>
    <scope>NUCLEOTIDE SEQUENCE [LARGE SCALE GENOMIC DNA]</scope>
    <source>
        <strain evidence="2 3">NL1</strain>
    </source>
</reference>
<keyword evidence="3" id="KW-1185">Reference proteome</keyword>
<evidence type="ECO:0000313" key="3">
    <source>
        <dbReference type="Proteomes" id="UP000243723"/>
    </source>
</evidence>
<dbReference type="AlphaFoldDB" id="A0A2P7Z301"/>
<dbReference type="STRING" id="40998.A0A2P7Z301"/>
<evidence type="ECO:0000313" key="2">
    <source>
        <dbReference type="EMBL" id="PSK42571.1"/>
    </source>
</evidence>
<protein>
    <submittedName>
        <fullName evidence="2">Uncharacterized protein</fullName>
    </submittedName>
</protein>
<organism evidence="2 3">
    <name type="scientific">Elsinoe australis</name>
    <dbReference type="NCBI Taxonomy" id="40998"/>
    <lineage>
        <taxon>Eukaryota</taxon>
        <taxon>Fungi</taxon>
        <taxon>Dikarya</taxon>
        <taxon>Ascomycota</taxon>
        <taxon>Pezizomycotina</taxon>
        <taxon>Dothideomycetes</taxon>
        <taxon>Dothideomycetidae</taxon>
        <taxon>Myriangiales</taxon>
        <taxon>Elsinoaceae</taxon>
        <taxon>Elsinoe</taxon>
    </lineage>
</organism>
<sequence length="530" mass="59797">MAPNPGFVFVTCSGPDHKADKKLLPKLRQHVMLHHLRTKDQQQRRRATNAAISAQSSPDSTDEEETIPYAEHARQVLQKSQSRSRRQDSLIHTSNGHDTLAIVPLVNTSATTPLGAPFDPFDVLPVKGVKDMGSIFQWFYSGQHGASATQWRNSTRYHWLDKHWELTRQSEAAFNFTLCFALEKKGIITRTSQAARIFQHRNAVLRALQRDLATCDGKLSGFTVGTMGGLAYVALRDGEVEVARAHIRAVARLAVFEEYEMHVWLFTVWTDLRLAAVTFGMPEFKYYVPPECRGGLALTKGEELKAKRLAERNAEVSSAVSDAEVAQSLFRKMHEACMAVDKKDVDLLTLYGHLYDLNYRLLVMTSVAWGSADGAESTVARTVLLTMQLTFWTSTFYVLPQGRKFNVDLHTEIWGQMGKLGNAIEHVVIAWTEVARLESLLWVVFMLSGSALECDQSRMPEFVKALKKVVSVMGLGRKDDFEKALGAFPWTEHWSTRTCFLVWAQVTGEHILSVSEPVQQMFWIEEMSVR</sequence>
<feature type="compositionally biased region" description="Polar residues" evidence="1">
    <location>
        <begin position="50"/>
        <end position="59"/>
    </location>
</feature>
<dbReference type="PANTHER" id="PTHR37540:SF5">
    <property type="entry name" value="TRANSCRIPTION FACTOR DOMAIN-CONTAINING PROTEIN"/>
    <property type="match status" value="1"/>
</dbReference>
<evidence type="ECO:0000256" key="1">
    <source>
        <dbReference type="SAM" id="MobiDB-lite"/>
    </source>
</evidence>
<dbReference type="Proteomes" id="UP000243723">
    <property type="component" value="Unassembled WGS sequence"/>
</dbReference>